<keyword evidence="4" id="KW-0472">Membrane</keyword>
<dbReference type="Gene3D" id="2.60.40.60">
    <property type="entry name" value="Cadherins"/>
    <property type="match status" value="1"/>
</dbReference>
<evidence type="ECO:0000256" key="1">
    <source>
        <dbReference type="ARBA" id="ARBA00004370"/>
    </source>
</evidence>
<dbReference type="PROSITE" id="PS50268">
    <property type="entry name" value="CADHERIN_2"/>
    <property type="match status" value="3"/>
</dbReference>
<sequence>MKRRNLKKPVISVLEQRVLFDGAAVATAVDVLDNSSFSSSTTKDSTTVNDVTNNSAENSVHKAQAVQGFEKDRREVAFVDITVKDYQTLVDGVGQGVETYLVSSMDEIKSILQNQTNVDSIHILSHGKTGEITVGNDILNKNTLQNFDEVLESMKSSLTQDGDILLYGCNVGNDGKGQEFIDLLASETQADIAASDDITGSNNLGGDWDLEAKSGTIETTAIVVNEYNHSLANLTTDNDGGFTSSSEISGSIATTDKINFARGPGSFYNDLYTLSGVANGTQVKLYIAQGTLSDPYIQVTDSNGTVIVQDDDSGDSGTANGYDAYVKFTWNNNYTIRATTYNTGAVGTYTIYTDTGTLVIKPDTAPTFTSSPVTLNISDTPDDNSIPSSSGLLTATDAENDALNFSGGGTNSFGTLSVSANGSWTWAPNNAYINSLTSNATTSYNVLVSDGINITNQTFTINITSATNDAPVITSSNSVSFQENTATNVAAYTITATDAENNTLTYSISGTDSQYFNINSTTGQITFKNSPDYETKTSYSLMITALETNGTGLSASKMITISIANVNEPPIIESSNISNYTENGSPVVLSPSLTIDKGETSTLASAQISISSGFISGGDILNFVNDGSTMGNIVASYDSANGVLTLTSSGATATLAQWQSALRSISYHSTSETLSLTQMTRTISWKVSDGNLESTVDTSTLKVTGVNDAPTISVSTPSGFTETTTMDKQTLSQNGTVTFSDVDNNVNITYSYNNDISWSGGTLNSTLSSALIAGFNTSATNVSSGSTSWSYNVNNVDLNFLAAGETITLSYNVIATDIAGATAMTTITFTITGTNDAPVFGTVTTGSTTITAPTAGTTNPNAGIETFNNGLLRFGNGSIDSVNASTGMLEQPFYYKDGNWYQLTFSTYQLNMAIAADYNNGSAKTDVDWNLEGTVNLTPTFTNTTVNNSGFNSSTGTGTIVWTGEIVVGSAHLKVTNVYTLEAGAKYIKANTYIENIGSTSTENLRFWVGTRDDYVAGSDSPAKQKGNIVDGEFQMISNSSEQAKAIKIYTGAGANATAVLFYSTNSNVNTVIAPGYGWTTSNQYAPGIDPLNSVYDQSFDDGGYAMFTNLNNVATGQTVMFDWYYAAGAVSELSDITSSLEQATSTNLQENSSSLVLADDYTITDLDSTDSVNVTVSSVQINTPTGLTLPANYTDDVIKNMLQITSNPVITSGSTTGTVSWNFNSGSDYTFNFLGRGQTLTLLYTLTATDSHGATATTVVTISIDGANDAPTVVVDSLDSDVATISETNSTISTSGTLSITDPDMIDTNFSVSKSSVVVSGMTNGLTANTAALLNMLTVNTQNFDINWAFNSGNQYFNYLSVGETLTITYTIAVSDSSNAVTNKTITINITGTNDTVSLNTPATIYYTDTDGNDVFSSTTSQLTASDADKNTTFTYGIDNGSISGTTVTKTGTYGVLTLNTATGVYTYTPNSNAINALTSNSSETFTVTVNDGNGSIDTKSLVIQIESVNDAPLLGGNSSPNTFVENGSAVQVDSNITVTDLEGTSYDEGYVSFDIKTNKGALDNLSISSIGGISLDGANVKYGNTVIGTVDSILNGQNGKELRIHLNDNAYSLQVQALARAITFSNPSDNFNDSARSIDIKVNDGGNGGETSARYSIKTVTVNLQSVNDLPTINLGNSTFLVEKIIGQNDNGTLSLGNILSVADLDNNSLTVTIQTTNYGLITINSSILNGVNSSQIIGNGSRTVTITGTIEQINNTLNASNGITYVAGFGNDYITPGADYLKITAKDTLNGESSSQKLVMVLPAIPNIFSDNVVGKEDDVSNIIVNINNLVTDINDNGGTYVFGTGTPDITNSSGNITTNGSLTPFDNSTYIYDNSGKVIGYQLEHGKIILNEGKNRVDNTDFAKFTFIPNENWYGVQTFLYQFTSNDGEVSNIAQIAIFVTPVNDAPVISIVNNNITIDEDNPFVFENSNLITLLDLDVIDNTQILDLTLNVTNGKLELSQMTDLTVLEGANNSSIIKIRGSLASLQNAISGLKYTPNQDYNGSDTLSIKLNDNTNIGEGNSLEDIKTINFVINPVNDAPEFTDQTDSVTEGEQISGILPASDIDSSSITFSINGNAPAGFILHNDGSYSFDSSSYDYIGRGETDTIIIPVTVTDAEGLTKTANFSITITGTNDAPTVSMENIDAKIPFGDTYTKDVSNLFDDKDLSNVFTYQASNLPSGLTIDPNTGIISGRVSQSGNFVISITAIDSEGVKVTRTYNMLVVAPAQNQPAKPDSTPTIITNNPTGENPNNGTKLNNYGDNSNNSAGVINFSSSDGFVVDTGKGFLDTKTSNNQESLSQNNSASDKNLANANNNNSNDSRTIQANVDLNVSTTGKVLFGQGSQDSFSIVGITIEDINVQSDFIKVKVVDTNIAQSYVVTQIDGTALPVGLSFDPKTGNISGKIPADLDELKISIKAISSDGTTRVLNLKLDLKELKQKTQAEVNERFVGFKEQIAFENQKLDNYGSHLAKLFA</sequence>
<dbReference type="eggNOG" id="COG3210">
    <property type="taxonomic scope" value="Bacteria"/>
</dbReference>
<evidence type="ECO:0000313" key="7">
    <source>
        <dbReference type="EMBL" id="ABV67290.1"/>
    </source>
</evidence>
<dbReference type="Proteomes" id="UP000001136">
    <property type="component" value="Chromosome"/>
</dbReference>
<evidence type="ECO:0000256" key="5">
    <source>
        <dbReference type="SAM" id="MobiDB-lite"/>
    </source>
</evidence>
<name>A8ETL6_ALIB4</name>
<dbReference type="InterPro" id="IPR010221">
    <property type="entry name" value="VCBS_dom"/>
</dbReference>
<feature type="region of interest" description="Disordered" evidence="5">
    <location>
        <begin position="2333"/>
        <end position="2364"/>
    </location>
</feature>
<keyword evidence="8" id="KW-1185">Reference proteome</keyword>
<dbReference type="Pfam" id="PF05345">
    <property type="entry name" value="He_PIG"/>
    <property type="match status" value="1"/>
</dbReference>
<feature type="domain" description="Cadherin" evidence="6">
    <location>
        <begin position="2091"/>
        <end position="2182"/>
    </location>
</feature>
<evidence type="ECO:0000313" key="8">
    <source>
        <dbReference type="Proteomes" id="UP000001136"/>
    </source>
</evidence>
<dbReference type="GO" id="GO:0016342">
    <property type="term" value="C:catenin complex"/>
    <property type="evidence" value="ECO:0007669"/>
    <property type="project" value="TreeGrafter"/>
</dbReference>
<dbReference type="InterPro" id="IPR015919">
    <property type="entry name" value="Cadherin-like_sf"/>
</dbReference>
<feature type="domain" description="Cadherin" evidence="6">
    <location>
        <begin position="473"/>
        <end position="572"/>
    </location>
</feature>
<accession>A8ETL6</accession>
<dbReference type="EMBL" id="CP000361">
    <property type="protein sequence ID" value="ABV67290.1"/>
    <property type="molecule type" value="Genomic_DNA"/>
</dbReference>
<dbReference type="InterPro" id="IPR002126">
    <property type="entry name" value="Cadherin-like_dom"/>
</dbReference>
<dbReference type="GO" id="GO:0008013">
    <property type="term" value="F:beta-catenin binding"/>
    <property type="evidence" value="ECO:0007669"/>
    <property type="project" value="TreeGrafter"/>
</dbReference>
<feature type="domain" description="Cadherin" evidence="6">
    <location>
        <begin position="1413"/>
        <end position="1516"/>
    </location>
</feature>
<feature type="compositionally biased region" description="Low complexity" evidence="5">
    <location>
        <begin position="2335"/>
        <end position="2363"/>
    </location>
</feature>
<feature type="compositionally biased region" description="Low complexity" evidence="5">
    <location>
        <begin position="2280"/>
        <end position="2297"/>
    </location>
</feature>
<dbReference type="Pfam" id="PF17803">
    <property type="entry name" value="Cadherin_4"/>
    <property type="match status" value="1"/>
</dbReference>
<comment type="subcellular location">
    <subcellularLocation>
        <location evidence="1">Membrane</location>
    </subcellularLocation>
</comment>
<dbReference type="InterPro" id="IPR025592">
    <property type="entry name" value="DUF4347"/>
</dbReference>
<dbReference type="Gene3D" id="2.60.40.10">
    <property type="entry name" value="Immunoglobulins"/>
    <property type="match status" value="2"/>
</dbReference>
<evidence type="ECO:0000256" key="2">
    <source>
        <dbReference type="ARBA" id="ARBA00022737"/>
    </source>
</evidence>
<dbReference type="HOGENOM" id="CLU_226678_0_0_7"/>
<dbReference type="RefSeq" id="WP_012012735.1">
    <property type="nucleotide sequence ID" value="NC_009850.1"/>
</dbReference>
<dbReference type="STRING" id="367737.Abu_1030"/>
<organism evidence="7 8">
    <name type="scientific">Aliarcobacter butzleri (strain RM4018)</name>
    <name type="common">Arcobacter butzleri</name>
    <dbReference type="NCBI Taxonomy" id="367737"/>
    <lineage>
        <taxon>Bacteria</taxon>
        <taxon>Pseudomonadati</taxon>
        <taxon>Campylobacterota</taxon>
        <taxon>Epsilonproteobacteria</taxon>
        <taxon>Campylobacterales</taxon>
        <taxon>Arcobacteraceae</taxon>
        <taxon>Aliarcobacter</taxon>
    </lineage>
</organism>
<evidence type="ECO:0000259" key="6">
    <source>
        <dbReference type="PROSITE" id="PS50268"/>
    </source>
</evidence>
<dbReference type="InterPro" id="IPR013783">
    <property type="entry name" value="Ig-like_fold"/>
</dbReference>
<dbReference type="InterPro" id="IPR040853">
    <property type="entry name" value="RapA2_cadherin-like"/>
</dbReference>
<dbReference type="GO" id="GO:0005509">
    <property type="term" value="F:calcium ion binding"/>
    <property type="evidence" value="ECO:0007669"/>
    <property type="project" value="InterPro"/>
</dbReference>
<reference evidence="7 8" key="1">
    <citation type="journal article" date="2007" name="PLoS ONE">
        <title>The complete genome sequence and analysis of the Epsilonproteobacterium Arcobacter butzleri.</title>
        <authorList>
            <person name="Miller W.G."/>
            <person name="Parker C.T."/>
            <person name="Rubenfield M."/>
            <person name="Mendz G.L."/>
            <person name="Woesten M.M.S.M."/>
            <person name="Ussery D.W."/>
            <person name="Stolz J.F."/>
            <person name="Binnewies T.T."/>
            <person name="Hallin P.F."/>
            <person name="Wang G."/>
            <person name="Malek J.A."/>
            <person name="Rogosin A."/>
            <person name="Stanker L.H."/>
            <person name="Mandrell R.E."/>
        </authorList>
    </citation>
    <scope>NUCLEOTIDE SEQUENCE [LARGE SCALE GENOMIC DNA]</scope>
    <source>
        <strain evidence="7 8">RM4018</strain>
    </source>
</reference>
<evidence type="ECO:0000256" key="3">
    <source>
        <dbReference type="ARBA" id="ARBA00022837"/>
    </source>
</evidence>
<keyword evidence="2" id="KW-0677">Repeat</keyword>
<proteinExistence type="predicted"/>
<keyword evidence="3" id="KW-0106">Calcium</keyword>
<dbReference type="CDD" id="cd11304">
    <property type="entry name" value="Cadherin_repeat"/>
    <property type="match status" value="1"/>
</dbReference>
<dbReference type="Pfam" id="PF14252">
    <property type="entry name" value="DUF4347"/>
    <property type="match status" value="1"/>
</dbReference>
<dbReference type="InterPro" id="IPR039808">
    <property type="entry name" value="Cadherin"/>
</dbReference>
<feature type="region of interest" description="Disordered" evidence="5">
    <location>
        <begin position="35"/>
        <end position="54"/>
    </location>
</feature>
<dbReference type="eggNOG" id="COG2931">
    <property type="taxonomic scope" value="Bacteria"/>
</dbReference>
<dbReference type="GO" id="GO:0016477">
    <property type="term" value="P:cell migration"/>
    <property type="evidence" value="ECO:0007669"/>
    <property type="project" value="TreeGrafter"/>
</dbReference>
<dbReference type="PANTHER" id="PTHR24027:SF438">
    <property type="entry name" value="CADHERIN 23"/>
    <property type="match status" value="1"/>
</dbReference>
<dbReference type="InterPro" id="IPR006644">
    <property type="entry name" value="Cadg"/>
</dbReference>
<feature type="region of interest" description="Disordered" evidence="5">
    <location>
        <begin position="2272"/>
        <end position="2303"/>
    </location>
</feature>
<dbReference type="PANTHER" id="PTHR24027">
    <property type="entry name" value="CADHERIN-23"/>
    <property type="match status" value="1"/>
</dbReference>
<dbReference type="SUPFAM" id="SSF49313">
    <property type="entry name" value="Cadherin-like"/>
    <property type="match status" value="4"/>
</dbReference>
<dbReference type="NCBIfam" id="TIGR01965">
    <property type="entry name" value="VCBS_repeat"/>
    <property type="match status" value="6"/>
</dbReference>
<dbReference type="GO" id="GO:0007156">
    <property type="term" value="P:homophilic cell adhesion via plasma membrane adhesion molecules"/>
    <property type="evidence" value="ECO:0007669"/>
    <property type="project" value="InterPro"/>
</dbReference>
<dbReference type="GeneID" id="24304434"/>
<dbReference type="KEGG" id="abu:Abu_1030"/>
<evidence type="ECO:0000256" key="4">
    <source>
        <dbReference type="ARBA" id="ARBA00023136"/>
    </source>
</evidence>
<dbReference type="Pfam" id="PF00028">
    <property type="entry name" value="Cadherin"/>
    <property type="match status" value="1"/>
</dbReference>
<protein>
    <submittedName>
        <fullName evidence="7">Hypothetical membrane protein</fullName>
    </submittedName>
</protein>
<gene>
    <name evidence="7" type="ordered locus">Abu_1030</name>
</gene>
<dbReference type="eggNOG" id="COG3898">
    <property type="taxonomic scope" value="Bacteria"/>
</dbReference>
<dbReference type="NCBIfam" id="NF012211">
    <property type="entry name" value="tand_rpt_95"/>
    <property type="match status" value="1"/>
</dbReference>
<dbReference type="SMART" id="SM00112">
    <property type="entry name" value="CA"/>
    <property type="match status" value="3"/>
</dbReference>
<dbReference type="SMART" id="SM00736">
    <property type="entry name" value="CADG"/>
    <property type="match status" value="3"/>
</dbReference>
<dbReference type="GO" id="GO:0045296">
    <property type="term" value="F:cadherin binding"/>
    <property type="evidence" value="ECO:0007669"/>
    <property type="project" value="TreeGrafter"/>
</dbReference>